<evidence type="ECO:0000313" key="1">
    <source>
        <dbReference type="EMBL" id="PON63297.1"/>
    </source>
</evidence>
<reference evidence="2" key="1">
    <citation type="submission" date="2016-06" db="EMBL/GenBank/DDBJ databases">
        <title>Parallel loss of symbiosis genes in relatives of nitrogen-fixing non-legume Parasponia.</title>
        <authorList>
            <person name="Van Velzen R."/>
            <person name="Holmer R."/>
            <person name="Bu F."/>
            <person name="Rutten L."/>
            <person name="Van Zeijl A."/>
            <person name="Liu W."/>
            <person name="Santuari L."/>
            <person name="Cao Q."/>
            <person name="Sharma T."/>
            <person name="Shen D."/>
            <person name="Roswanjaya Y."/>
            <person name="Wardhani T."/>
            <person name="Kalhor M.S."/>
            <person name="Jansen J."/>
            <person name="Van den Hoogen J."/>
            <person name="Gungor B."/>
            <person name="Hartog M."/>
            <person name="Hontelez J."/>
            <person name="Verver J."/>
            <person name="Yang W.-C."/>
            <person name="Schijlen E."/>
            <person name="Repin R."/>
            <person name="Schilthuizen M."/>
            <person name="Schranz E."/>
            <person name="Heidstra R."/>
            <person name="Miyata K."/>
            <person name="Fedorova E."/>
            <person name="Kohlen W."/>
            <person name="Bisseling T."/>
            <person name="Smit S."/>
            <person name="Geurts R."/>
        </authorList>
    </citation>
    <scope>NUCLEOTIDE SEQUENCE [LARGE SCALE GENOMIC DNA]</scope>
    <source>
        <strain evidence="2">cv. WU1-14</strain>
    </source>
</reference>
<name>A0A2P5CQG9_PARAD</name>
<gene>
    <name evidence="1" type="ORF">PanWU01x14_132070</name>
</gene>
<dbReference type="EMBL" id="JXTB01000105">
    <property type="protein sequence ID" value="PON63297.1"/>
    <property type="molecule type" value="Genomic_DNA"/>
</dbReference>
<organism evidence="1 2">
    <name type="scientific">Parasponia andersonii</name>
    <name type="common">Sponia andersonii</name>
    <dbReference type="NCBI Taxonomy" id="3476"/>
    <lineage>
        <taxon>Eukaryota</taxon>
        <taxon>Viridiplantae</taxon>
        <taxon>Streptophyta</taxon>
        <taxon>Embryophyta</taxon>
        <taxon>Tracheophyta</taxon>
        <taxon>Spermatophyta</taxon>
        <taxon>Magnoliopsida</taxon>
        <taxon>eudicotyledons</taxon>
        <taxon>Gunneridae</taxon>
        <taxon>Pentapetalae</taxon>
        <taxon>rosids</taxon>
        <taxon>fabids</taxon>
        <taxon>Rosales</taxon>
        <taxon>Cannabaceae</taxon>
        <taxon>Parasponia</taxon>
    </lineage>
</organism>
<dbReference type="STRING" id="3476.A0A2P5CQG9"/>
<dbReference type="AlphaFoldDB" id="A0A2P5CQG9"/>
<dbReference type="Proteomes" id="UP000237105">
    <property type="component" value="Unassembled WGS sequence"/>
</dbReference>
<dbReference type="OrthoDB" id="1930928at2759"/>
<sequence>MSITFSYVGETSKIPNSMKQTIVEKSQTGVTYKKRKNATHILDDIVEESDKLQLPTVCEYCKATKFAHETKKLCCSEVEISLTINNTPKELYELYSSTSNDALEFQKYIQTYNNNFAFTSFGVKYDKNLCKNDKGIYTFRVQ</sequence>
<evidence type="ECO:0000313" key="2">
    <source>
        <dbReference type="Proteomes" id="UP000237105"/>
    </source>
</evidence>
<proteinExistence type="predicted"/>
<keyword evidence="2" id="KW-1185">Reference proteome</keyword>
<accession>A0A2P5CQG9</accession>
<comment type="caution">
    <text evidence="1">The sequence shown here is derived from an EMBL/GenBank/DDBJ whole genome shotgun (WGS) entry which is preliminary data.</text>
</comment>
<protein>
    <submittedName>
        <fullName evidence="1">Uncharacterized protein</fullName>
    </submittedName>
</protein>